<dbReference type="Pfam" id="PF07589">
    <property type="entry name" value="PEP-CTERM"/>
    <property type="match status" value="1"/>
</dbReference>
<organism evidence="6 7">
    <name type="scientific">Sphaerotilus montanus</name>
    <dbReference type="NCBI Taxonomy" id="522889"/>
    <lineage>
        <taxon>Bacteria</taxon>
        <taxon>Pseudomonadati</taxon>
        <taxon>Pseudomonadota</taxon>
        <taxon>Betaproteobacteria</taxon>
        <taxon>Burkholderiales</taxon>
        <taxon>Sphaerotilaceae</taxon>
        <taxon>Sphaerotilus</taxon>
    </lineage>
</organism>
<dbReference type="InterPro" id="IPR000757">
    <property type="entry name" value="Beta-glucanase-like"/>
</dbReference>
<feature type="chain" id="PRO_5030647792" evidence="4">
    <location>
        <begin position="27"/>
        <end position="283"/>
    </location>
</feature>
<gene>
    <name evidence="6" type="ORF">BDD16_003242</name>
</gene>
<dbReference type="Proteomes" id="UP000518288">
    <property type="component" value="Unassembled WGS sequence"/>
</dbReference>
<evidence type="ECO:0000313" key="6">
    <source>
        <dbReference type="EMBL" id="NYG34256.1"/>
    </source>
</evidence>
<name>A0A7Y9U862_9BURK</name>
<comment type="similarity">
    <text evidence="1">Belongs to the glycosyl hydrolase 16 family.</text>
</comment>
<comment type="caution">
    <text evidence="6">The sequence shown here is derived from an EMBL/GenBank/DDBJ whole genome shotgun (WGS) entry which is preliminary data.</text>
</comment>
<evidence type="ECO:0000256" key="3">
    <source>
        <dbReference type="ARBA" id="ARBA00023295"/>
    </source>
</evidence>
<proteinExistence type="inferred from homology"/>
<dbReference type="PRINTS" id="PR00737">
    <property type="entry name" value="GLHYDRLASE16"/>
</dbReference>
<dbReference type="Gene3D" id="2.60.120.200">
    <property type="match status" value="1"/>
</dbReference>
<dbReference type="PROSITE" id="PS51762">
    <property type="entry name" value="GH16_2"/>
    <property type="match status" value="1"/>
</dbReference>
<dbReference type="GO" id="GO:0005975">
    <property type="term" value="P:carbohydrate metabolic process"/>
    <property type="evidence" value="ECO:0007669"/>
    <property type="project" value="InterPro"/>
</dbReference>
<evidence type="ECO:0000313" key="7">
    <source>
        <dbReference type="Proteomes" id="UP000518288"/>
    </source>
</evidence>
<dbReference type="SUPFAM" id="SSF49899">
    <property type="entry name" value="Concanavalin A-like lectins/glucanases"/>
    <property type="match status" value="1"/>
</dbReference>
<feature type="domain" description="GH16" evidence="5">
    <location>
        <begin position="24"/>
        <end position="240"/>
    </location>
</feature>
<keyword evidence="2" id="KW-0378">Hydrolase</keyword>
<dbReference type="InterPro" id="IPR008264">
    <property type="entry name" value="Beta_glucanase"/>
</dbReference>
<sequence>MSAYLRPLKSLTLALALLPISGLVHAAGTSFADGLDSQDAGRWTRSNDVFAGEPVSNSWRADHIAYASGQMQLRLNTAPCSMAPEQCGGRSSASGQLVSTDTYGLGRYTAVLQAAAGQGVVTDFMKYTGSLVGAPTDLVGMHIQGQDPTRLQVSYVQAGVGAQYQTISLGFDASAGLHTYAFDTSAGALRWYVDNSEVFSVASGSLPMADGYIVSDVWAASPSVAPLFGTYAGTPTRAYFDSIAFEAAVTPVPEPASALLMSAGAGLLAWRRRRADRVVACTA</sequence>
<feature type="signal peptide" evidence="4">
    <location>
        <begin position="1"/>
        <end position="26"/>
    </location>
</feature>
<evidence type="ECO:0000256" key="4">
    <source>
        <dbReference type="SAM" id="SignalP"/>
    </source>
</evidence>
<dbReference type="AlphaFoldDB" id="A0A7Y9U862"/>
<keyword evidence="3" id="KW-0326">Glycosidase</keyword>
<keyword evidence="4" id="KW-0732">Signal</keyword>
<dbReference type="NCBIfam" id="TIGR02595">
    <property type="entry name" value="PEP_CTERM"/>
    <property type="match status" value="1"/>
</dbReference>
<protein>
    <submittedName>
        <fullName evidence="6">Beta-glucanase (GH16 family)</fullName>
    </submittedName>
</protein>
<evidence type="ECO:0000259" key="5">
    <source>
        <dbReference type="PROSITE" id="PS51762"/>
    </source>
</evidence>
<evidence type="ECO:0000256" key="1">
    <source>
        <dbReference type="ARBA" id="ARBA00006865"/>
    </source>
</evidence>
<reference evidence="6 7" key="1">
    <citation type="submission" date="2020-07" db="EMBL/GenBank/DDBJ databases">
        <title>Genomic Encyclopedia of Archaeal and Bacterial Type Strains, Phase II (KMG-II): from individual species to whole genera.</title>
        <authorList>
            <person name="Goeker M."/>
        </authorList>
    </citation>
    <scope>NUCLEOTIDE SEQUENCE [LARGE SCALE GENOMIC DNA]</scope>
    <source>
        <strain evidence="6 7">DSM 21226</strain>
    </source>
</reference>
<dbReference type="InterPro" id="IPR013320">
    <property type="entry name" value="ConA-like_dom_sf"/>
</dbReference>
<keyword evidence="7" id="KW-1185">Reference proteome</keyword>
<accession>A0A7Y9U862</accession>
<dbReference type="Pfam" id="PF00722">
    <property type="entry name" value="Glyco_hydro_16"/>
    <property type="match status" value="1"/>
</dbReference>
<evidence type="ECO:0000256" key="2">
    <source>
        <dbReference type="ARBA" id="ARBA00022801"/>
    </source>
</evidence>
<dbReference type="GO" id="GO:0004553">
    <property type="term" value="F:hydrolase activity, hydrolyzing O-glycosyl compounds"/>
    <property type="evidence" value="ECO:0007669"/>
    <property type="project" value="InterPro"/>
</dbReference>
<dbReference type="InterPro" id="IPR013424">
    <property type="entry name" value="Ice-binding_C"/>
</dbReference>
<dbReference type="RefSeq" id="WP_179636194.1">
    <property type="nucleotide sequence ID" value="NZ_JACCFH010000001.1"/>
</dbReference>
<dbReference type="EMBL" id="JACCFH010000001">
    <property type="protein sequence ID" value="NYG34256.1"/>
    <property type="molecule type" value="Genomic_DNA"/>
</dbReference>